<reference evidence="1" key="1">
    <citation type="submission" date="2020-10" db="EMBL/GenBank/DDBJ databases">
        <title>Chromosome-scale genome assembly of the Allis shad, Alosa alosa.</title>
        <authorList>
            <person name="Margot Z."/>
            <person name="Christophe K."/>
            <person name="Cabau C."/>
            <person name="Louis A."/>
            <person name="Berthelot C."/>
            <person name="Parey E."/>
            <person name="Roest Crollius H."/>
            <person name="Montfort J."/>
            <person name="Robinson-Rechavi M."/>
            <person name="Bucao C."/>
            <person name="Bouchez O."/>
            <person name="Gislard M."/>
            <person name="Lluch J."/>
            <person name="Milhes M."/>
            <person name="Lampietro C."/>
            <person name="Lopez Roques C."/>
            <person name="Donnadieu C."/>
            <person name="Braasch I."/>
            <person name="Desvignes T."/>
            <person name="Postlethwait J."/>
            <person name="Bobe J."/>
            <person name="Guiguen Y."/>
        </authorList>
    </citation>
    <scope>NUCLEOTIDE SEQUENCE</scope>
    <source>
        <strain evidence="1">M-15738</strain>
        <tissue evidence="1">Blood</tissue>
    </source>
</reference>
<dbReference type="EMBL" id="JADWDJ010000006">
    <property type="protein sequence ID" value="KAG5280277.1"/>
    <property type="molecule type" value="Genomic_DNA"/>
</dbReference>
<gene>
    <name evidence="1" type="ORF">AALO_G00087160</name>
</gene>
<proteinExistence type="predicted"/>
<comment type="caution">
    <text evidence="1">The sequence shown here is derived from an EMBL/GenBank/DDBJ whole genome shotgun (WGS) entry which is preliminary data.</text>
</comment>
<evidence type="ECO:0000313" key="2">
    <source>
        <dbReference type="Proteomes" id="UP000823561"/>
    </source>
</evidence>
<name>A0AAV6H2H6_9TELE</name>
<keyword evidence="2" id="KW-1185">Reference proteome</keyword>
<sequence length="105" mass="11204">MKHSLYFCISKQRPMKTANTAGDGARQTLEGIRLLVFLRDGDRKWVGWLRVGWGSGWGGGGSSASLCPQSAGHHWVSGDPPSPLCTGAVGEMRVWGDGSPCKACD</sequence>
<organism evidence="1 2">
    <name type="scientific">Alosa alosa</name>
    <name type="common">allis shad</name>
    <dbReference type="NCBI Taxonomy" id="278164"/>
    <lineage>
        <taxon>Eukaryota</taxon>
        <taxon>Metazoa</taxon>
        <taxon>Chordata</taxon>
        <taxon>Craniata</taxon>
        <taxon>Vertebrata</taxon>
        <taxon>Euteleostomi</taxon>
        <taxon>Actinopterygii</taxon>
        <taxon>Neopterygii</taxon>
        <taxon>Teleostei</taxon>
        <taxon>Clupei</taxon>
        <taxon>Clupeiformes</taxon>
        <taxon>Clupeoidei</taxon>
        <taxon>Clupeidae</taxon>
        <taxon>Alosa</taxon>
    </lineage>
</organism>
<evidence type="ECO:0000313" key="1">
    <source>
        <dbReference type="EMBL" id="KAG5280277.1"/>
    </source>
</evidence>
<protein>
    <submittedName>
        <fullName evidence="1">Uncharacterized protein</fullName>
    </submittedName>
</protein>
<dbReference type="AlphaFoldDB" id="A0AAV6H2H6"/>
<dbReference type="Proteomes" id="UP000823561">
    <property type="component" value="Chromosome 6"/>
</dbReference>
<accession>A0AAV6H2H6</accession>